<feature type="chain" id="PRO_5045989717" evidence="1">
    <location>
        <begin position="20"/>
        <end position="301"/>
    </location>
</feature>
<organism evidence="2 3">
    <name type="scientific">Cohnella kolymensis</name>
    <dbReference type="NCBI Taxonomy" id="1590652"/>
    <lineage>
        <taxon>Bacteria</taxon>
        <taxon>Bacillati</taxon>
        <taxon>Bacillota</taxon>
        <taxon>Bacilli</taxon>
        <taxon>Bacillales</taxon>
        <taxon>Paenibacillaceae</taxon>
        <taxon>Cohnella</taxon>
    </lineage>
</organism>
<keyword evidence="1" id="KW-0732">Signal</keyword>
<reference evidence="2 3" key="1">
    <citation type="submission" date="2014-12" db="EMBL/GenBank/DDBJ databases">
        <title>Draft genome sequence of Cohnella kolymensis strain B-2846.</title>
        <authorList>
            <person name="Karlyshev A.V."/>
            <person name="Kudryashova E.B."/>
        </authorList>
    </citation>
    <scope>NUCLEOTIDE SEQUENCE [LARGE SCALE GENOMIC DNA]</scope>
    <source>
        <strain evidence="2 3">VKM B-2846</strain>
    </source>
</reference>
<dbReference type="Proteomes" id="UP000054526">
    <property type="component" value="Unassembled WGS sequence"/>
</dbReference>
<proteinExistence type="predicted"/>
<evidence type="ECO:0000256" key="1">
    <source>
        <dbReference type="SAM" id="SignalP"/>
    </source>
</evidence>
<dbReference type="EMBL" id="JXAL01000002">
    <property type="protein sequence ID" value="KIL37089.1"/>
    <property type="molecule type" value="Genomic_DNA"/>
</dbReference>
<dbReference type="RefSeq" id="WP_041059881.1">
    <property type="nucleotide sequence ID" value="NZ_JXAL01000002.1"/>
</dbReference>
<evidence type="ECO:0000313" key="2">
    <source>
        <dbReference type="EMBL" id="KIL37089.1"/>
    </source>
</evidence>
<accession>A0ABR5A7T2</accession>
<gene>
    <name evidence="2" type="ORF">SD71_03740</name>
</gene>
<feature type="signal peptide" evidence="1">
    <location>
        <begin position="1"/>
        <end position="19"/>
    </location>
</feature>
<name>A0ABR5A7T2_9BACL</name>
<protein>
    <submittedName>
        <fullName evidence="2">Uncharacterized protein</fullName>
    </submittedName>
</protein>
<sequence length="301" mass="32020">MIGAGAALGSMLLVSSVYAGIGTAAGYDTYKSAIKNTAAVANVTEKVSMSVVDNGKVLLQVNSTVKSNKVTDTDSADITLQSGTTAQNLKVYNQNDTHIMKSGSSNVYKVFEMDQEHRDMMNKHRDQMEKHDPAMAEQVENVIDALMGNLKNKVTLANNGASKEVALNLTGSQIPAVVNAVGSVLVKEGARDHAEEFDAHGADSIVIDVETIKDSLPKLSDDIKIESVKLNAKVNADNRITNQAAEIAISGKDASGAAHKVVVKLNADLSAFNSTTPDTVDLTGKQVEKLSPSKHEWRSIV</sequence>
<keyword evidence="3" id="KW-1185">Reference proteome</keyword>
<evidence type="ECO:0000313" key="3">
    <source>
        <dbReference type="Proteomes" id="UP000054526"/>
    </source>
</evidence>
<comment type="caution">
    <text evidence="2">The sequence shown here is derived from an EMBL/GenBank/DDBJ whole genome shotgun (WGS) entry which is preliminary data.</text>
</comment>